<dbReference type="RefSeq" id="WP_193918183.1">
    <property type="nucleotide sequence ID" value="NZ_JADEXS020000001.1"/>
</dbReference>
<feature type="signal peptide" evidence="1">
    <location>
        <begin position="1"/>
        <end position="18"/>
    </location>
</feature>
<evidence type="ECO:0000256" key="1">
    <source>
        <dbReference type="SAM" id="SignalP"/>
    </source>
</evidence>
<sequence>MRRSLVFAAAISSFFVTATTAFSFSGQAQAFFFSGTSSGTWGQPTPGSIDTNPTYTGVGTNTFTWGQPYPSSTPPNKLIFTGSSFSGNIDSVFKISDLSYFNGTVLKGTSVEFLPLNLNLSFNSPVGIDQVFNLNFHLVNTANTSTNPQENADLVFLDTNLSNNSFTFAGNKYKLELTGFNPDVPQLSIKVPEGSTTKTALYARIKTIPEPATIAGLSLVGIYLISRKKSLHKTSV</sequence>
<dbReference type="AlphaFoldDB" id="A0A8J7ACB2"/>
<evidence type="ECO:0000313" key="2">
    <source>
        <dbReference type="EMBL" id="MBE9024088.1"/>
    </source>
</evidence>
<keyword evidence="1" id="KW-0732">Signal</keyword>
<name>A0A8J7ACB2_DESMC</name>
<dbReference type="Proteomes" id="UP000622533">
    <property type="component" value="Unassembled WGS sequence"/>
</dbReference>
<accession>A0A8J7ACB2</accession>
<keyword evidence="3" id="KW-1185">Reference proteome</keyword>
<dbReference type="EMBL" id="JADEXS010000226">
    <property type="protein sequence ID" value="MBE9024088.1"/>
    <property type="molecule type" value="Genomic_DNA"/>
</dbReference>
<dbReference type="NCBIfam" id="TIGR02595">
    <property type="entry name" value="PEP_CTERM"/>
    <property type="match status" value="1"/>
</dbReference>
<dbReference type="InterPro" id="IPR047995">
    <property type="entry name" value="Choice_anch_K"/>
</dbReference>
<organism evidence="2 3">
    <name type="scientific">Desmonostoc muscorum LEGE 12446</name>
    <dbReference type="NCBI Taxonomy" id="1828758"/>
    <lineage>
        <taxon>Bacteria</taxon>
        <taxon>Bacillati</taxon>
        <taxon>Cyanobacteriota</taxon>
        <taxon>Cyanophyceae</taxon>
        <taxon>Nostocales</taxon>
        <taxon>Nostocaceae</taxon>
        <taxon>Desmonostoc</taxon>
    </lineage>
</organism>
<feature type="chain" id="PRO_5035195248" evidence="1">
    <location>
        <begin position="19"/>
        <end position="236"/>
    </location>
</feature>
<reference evidence="2" key="1">
    <citation type="submission" date="2020-10" db="EMBL/GenBank/DDBJ databases">
        <authorList>
            <person name="Castelo-Branco R."/>
            <person name="Eusebio N."/>
            <person name="Adriana R."/>
            <person name="Vieira A."/>
            <person name="Brugerolle De Fraissinette N."/>
            <person name="Rezende De Castro R."/>
            <person name="Schneider M.P."/>
            <person name="Vasconcelos V."/>
            <person name="Leao P.N."/>
        </authorList>
    </citation>
    <scope>NUCLEOTIDE SEQUENCE</scope>
    <source>
        <strain evidence="2">LEGE 12446</strain>
    </source>
</reference>
<dbReference type="InterPro" id="IPR013424">
    <property type="entry name" value="Ice-binding_C"/>
</dbReference>
<proteinExistence type="predicted"/>
<evidence type="ECO:0000313" key="3">
    <source>
        <dbReference type="Proteomes" id="UP000622533"/>
    </source>
</evidence>
<protein>
    <submittedName>
        <fullName evidence="2">Choice-of-anchor K domain-containing protein</fullName>
    </submittedName>
</protein>
<gene>
    <name evidence="2" type="ORF">IQ276_17115</name>
</gene>
<dbReference type="NCBIfam" id="NF038131">
    <property type="entry name" value="choice_anch_K"/>
    <property type="match status" value="1"/>
</dbReference>
<comment type="caution">
    <text evidence="2">The sequence shown here is derived from an EMBL/GenBank/DDBJ whole genome shotgun (WGS) entry which is preliminary data.</text>
</comment>